<gene>
    <name evidence="3" type="ORF">AB1Y20_007705</name>
</gene>
<accession>A0AB34IYS5</accession>
<dbReference type="AlphaFoldDB" id="A0AB34IYS5"/>
<organism evidence="3 4">
    <name type="scientific">Prymnesium parvum</name>
    <name type="common">Toxic golden alga</name>
    <dbReference type="NCBI Taxonomy" id="97485"/>
    <lineage>
        <taxon>Eukaryota</taxon>
        <taxon>Haptista</taxon>
        <taxon>Haptophyta</taxon>
        <taxon>Prymnesiophyceae</taxon>
        <taxon>Prymnesiales</taxon>
        <taxon>Prymnesiaceae</taxon>
        <taxon>Prymnesium</taxon>
    </lineage>
</organism>
<evidence type="ECO:0000313" key="4">
    <source>
        <dbReference type="Proteomes" id="UP001515480"/>
    </source>
</evidence>
<dbReference type="InterPro" id="IPR007310">
    <property type="entry name" value="Aerobactin_biosyn_IucA/IucC_N"/>
</dbReference>
<dbReference type="PANTHER" id="PTHR34384">
    <property type="entry name" value="L-2,3-DIAMINOPROPANOATE--CITRATE LIGASE"/>
    <property type="match status" value="1"/>
</dbReference>
<keyword evidence="4" id="KW-1185">Reference proteome</keyword>
<dbReference type="InterPro" id="IPR037455">
    <property type="entry name" value="LucA/IucC-like"/>
</dbReference>
<reference evidence="3 4" key="1">
    <citation type="journal article" date="2024" name="Science">
        <title>Giant polyketide synthase enzymes in the biosynthesis of giant marine polyether toxins.</title>
        <authorList>
            <person name="Fallon T.R."/>
            <person name="Shende V.V."/>
            <person name="Wierzbicki I.H."/>
            <person name="Pendleton A.L."/>
            <person name="Watervoot N.F."/>
            <person name="Auber R.P."/>
            <person name="Gonzalez D.J."/>
            <person name="Wisecaver J.H."/>
            <person name="Moore B.S."/>
        </authorList>
    </citation>
    <scope>NUCLEOTIDE SEQUENCE [LARGE SCALE GENOMIC DNA]</scope>
    <source>
        <strain evidence="3 4">12B1</strain>
    </source>
</reference>
<evidence type="ECO:0000259" key="1">
    <source>
        <dbReference type="Pfam" id="PF04183"/>
    </source>
</evidence>
<dbReference type="GO" id="GO:0016881">
    <property type="term" value="F:acid-amino acid ligase activity"/>
    <property type="evidence" value="ECO:0007669"/>
    <property type="project" value="UniProtKB-ARBA"/>
</dbReference>
<sequence>MESVLAAAEGRTIRRVAWCAWLEALLDPSQQLSTLDELLTSVGLAIQAQTADEWRDDGWASLVKEVQQSLHFEMIACEWRLSKWCPRVRANADAAGCTSLWAWSWTLPSDSSRFISEEHQLTWEVAASFDGDMVHPCAKSKLDITPQALIRMSPEFEPVVPLPVAAISTRIVKQYHKPSVSSASAYFAEKFPACYSLWVTWLMSIGEVPEQYVPIPVHPANLRPLTSDLSLLLDGGLLLLPGSEAGAMLAQPLVSFSTLLPLRGGGDGGASARGIAPPYIKLPVHVKLPVFHHNLTPIEAQGAVLLSSVVKEAARREAAAHEGSGVMGSLHILGEECAVHLAAPGLSYEQGRHLSAIYGANLGNLELELHSVQPLPLAALFSTDPLTSRPVLVDVLAAAAAADDPVEAARWFEQHCNVVVSTLLPLWLHYGIALEMQPQNCVLLLRRDGQLHGLVCREVGGGVRCWENLLVANGFDIRGDLHPRQAAVFADPQAPLDSFFHATFVSHLLPLSDALSACVPGVFGGALLESMRRAISSCLRRSKATLDARTLPAELRAPYEHAAALTEHCWLRARTVRVKSLLVMGALGTSTERFAEASNPLLRREAETSTARARAARVAQGKGRFTPFPIPSVTFC</sequence>
<comment type="caution">
    <text evidence="3">The sequence shown here is derived from an EMBL/GenBank/DDBJ whole genome shotgun (WGS) entry which is preliminary data.</text>
</comment>
<evidence type="ECO:0000313" key="3">
    <source>
        <dbReference type="EMBL" id="KAL1508113.1"/>
    </source>
</evidence>
<dbReference type="GO" id="GO:0019290">
    <property type="term" value="P:siderophore biosynthetic process"/>
    <property type="evidence" value="ECO:0007669"/>
    <property type="project" value="InterPro"/>
</dbReference>
<proteinExistence type="predicted"/>
<dbReference type="Pfam" id="PF06276">
    <property type="entry name" value="FhuF"/>
    <property type="match status" value="1"/>
</dbReference>
<feature type="domain" description="Aerobactin siderophore biosynthesis IucA/IucC N-terminal" evidence="1">
    <location>
        <begin position="128"/>
        <end position="381"/>
    </location>
</feature>
<name>A0AB34IYS5_PRYPA</name>
<evidence type="ECO:0000259" key="2">
    <source>
        <dbReference type="Pfam" id="PF06276"/>
    </source>
</evidence>
<dbReference type="Pfam" id="PF04183">
    <property type="entry name" value="IucA_IucC"/>
    <property type="match status" value="1"/>
</dbReference>
<dbReference type="Proteomes" id="UP001515480">
    <property type="component" value="Unassembled WGS sequence"/>
</dbReference>
<dbReference type="EMBL" id="JBGBPQ010000017">
    <property type="protein sequence ID" value="KAL1508113.1"/>
    <property type="molecule type" value="Genomic_DNA"/>
</dbReference>
<dbReference type="PANTHER" id="PTHR34384:SF5">
    <property type="entry name" value="L-2,3-DIAMINOPROPANOATE--CITRATE LIGASE"/>
    <property type="match status" value="1"/>
</dbReference>
<dbReference type="InterPro" id="IPR022770">
    <property type="entry name" value="IucA/IucC-like_C"/>
</dbReference>
<feature type="domain" description="Aerobactin siderophore biosynthesis IucA/IucC-like C-terminal" evidence="2">
    <location>
        <begin position="410"/>
        <end position="574"/>
    </location>
</feature>
<protein>
    <submittedName>
        <fullName evidence="3">Uncharacterized protein</fullName>
    </submittedName>
</protein>
<dbReference type="Gene3D" id="1.10.510.40">
    <property type="match status" value="1"/>
</dbReference>